<dbReference type="PROSITE" id="PS51698">
    <property type="entry name" value="U_BOX"/>
    <property type="match status" value="1"/>
</dbReference>
<proteinExistence type="predicted"/>
<evidence type="ECO:0000313" key="5">
    <source>
        <dbReference type="EMBL" id="KAK9283202.1"/>
    </source>
</evidence>
<comment type="caution">
    <text evidence="5">The sequence shown here is derived from an EMBL/GenBank/DDBJ whole genome shotgun (WGS) entry which is preliminary data.</text>
</comment>
<dbReference type="InterPro" id="IPR013083">
    <property type="entry name" value="Znf_RING/FYVE/PHD"/>
</dbReference>
<evidence type="ECO:0000259" key="4">
    <source>
        <dbReference type="PROSITE" id="PS51698"/>
    </source>
</evidence>
<feature type="region of interest" description="Disordered" evidence="3">
    <location>
        <begin position="34"/>
        <end position="172"/>
    </location>
</feature>
<dbReference type="AlphaFoldDB" id="A0AAP0RWA5"/>
<feature type="compositionally biased region" description="Polar residues" evidence="3">
    <location>
        <begin position="91"/>
        <end position="106"/>
    </location>
</feature>
<keyword evidence="6" id="KW-1185">Reference proteome</keyword>
<feature type="compositionally biased region" description="Basic and acidic residues" evidence="3">
    <location>
        <begin position="46"/>
        <end position="67"/>
    </location>
</feature>
<protein>
    <recommendedName>
        <fullName evidence="4">U-box domain-containing protein</fullName>
    </recommendedName>
</protein>
<dbReference type="Gene3D" id="3.30.40.10">
    <property type="entry name" value="Zinc/RING finger domain, C3HC4 (zinc finger)"/>
    <property type="match status" value="1"/>
</dbReference>
<dbReference type="EMBL" id="JBBPBK010000006">
    <property type="protein sequence ID" value="KAK9283202.1"/>
    <property type="molecule type" value="Genomic_DNA"/>
</dbReference>
<feature type="compositionally biased region" description="Acidic residues" evidence="3">
    <location>
        <begin position="109"/>
        <end position="132"/>
    </location>
</feature>
<feature type="domain" description="U-box" evidence="4">
    <location>
        <begin position="263"/>
        <end position="335"/>
    </location>
</feature>
<dbReference type="InterPro" id="IPR003613">
    <property type="entry name" value="Ubox_domain"/>
</dbReference>
<dbReference type="SUPFAM" id="SSF57850">
    <property type="entry name" value="RING/U-box"/>
    <property type="match status" value="1"/>
</dbReference>
<comment type="pathway">
    <text evidence="1">Protein modification; protein ubiquitination.</text>
</comment>
<feature type="compositionally biased region" description="Basic and acidic residues" evidence="3">
    <location>
        <begin position="74"/>
        <end position="90"/>
    </location>
</feature>
<dbReference type="GO" id="GO:0004842">
    <property type="term" value="F:ubiquitin-protein transferase activity"/>
    <property type="evidence" value="ECO:0007669"/>
    <property type="project" value="InterPro"/>
</dbReference>
<dbReference type="GO" id="GO:0016567">
    <property type="term" value="P:protein ubiquitination"/>
    <property type="evidence" value="ECO:0007669"/>
    <property type="project" value="InterPro"/>
</dbReference>
<evidence type="ECO:0000256" key="3">
    <source>
        <dbReference type="SAM" id="MobiDB-lite"/>
    </source>
</evidence>
<dbReference type="Proteomes" id="UP001415857">
    <property type="component" value="Unassembled WGS sequence"/>
</dbReference>
<name>A0AAP0RWA5_LIQFO</name>
<evidence type="ECO:0000256" key="2">
    <source>
        <dbReference type="ARBA" id="ARBA00022679"/>
    </source>
</evidence>
<evidence type="ECO:0000256" key="1">
    <source>
        <dbReference type="ARBA" id="ARBA00004906"/>
    </source>
</evidence>
<gene>
    <name evidence="5" type="ORF">L1049_011438</name>
</gene>
<reference evidence="5 6" key="1">
    <citation type="journal article" date="2024" name="Plant J.">
        <title>Genome sequences and population genomics reveal climatic adaptation and genomic divergence between two closely related sweetgum species.</title>
        <authorList>
            <person name="Xu W.Q."/>
            <person name="Ren C.Q."/>
            <person name="Zhang X.Y."/>
            <person name="Comes H.P."/>
            <person name="Liu X.H."/>
            <person name="Li Y.G."/>
            <person name="Kettle C.J."/>
            <person name="Jalonen R."/>
            <person name="Gaisberger H."/>
            <person name="Ma Y.Z."/>
            <person name="Qiu Y.X."/>
        </authorList>
    </citation>
    <scope>NUCLEOTIDE SEQUENCE [LARGE SCALE GENOMIC DNA]</scope>
    <source>
        <strain evidence="5">Hangzhou</strain>
    </source>
</reference>
<dbReference type="PANTHER" id="PTHR33644">
    <property type="entry name" value="U-BOX DOMAIN-CONTAINING PROTEIN 62-RELATED"/>
    <property type="match status" value="1"/>
</dbReference>
<organism evidence="5 6">
    <name type="scientific">Liquidambar formosana</name>
    <name type="common">Formosan gum</name>
    <dbReference type="NCBI Taxonomy" id="63359"/>
    <lineage>
        <taxon>Eukaryota</taxon>
        <taxon>Viridiplantae</taxon>
        <taxon>Streptophyta</taxon>
        <taxon>Embryophyta</taxon>
        <taxon>Tracheophyta</taxon>
        <taxon>Spermatophyta</taxon>
        <taxon>Magnoliopsida</taxon>
        <taxon>eudicotyledons</taxon>
        <taxon>Gunneridae</taxon>
        <taxon>Pentapetalae</taxon>
        <taxon>Saxifragales</taxon>
        <taxon>Altingiaceae</taxon>
        <taxon>Liquidambar</taxon>
    </lineage>
</organism>
<sequence length="444" mass="49039">MASEDMGLVPSQRLENGLNPQLVFHDEPLRFNCSAPQRRVGGDPGPKTRELSGFMDEKMFSVDRDRYFQPQGAEYRRSMYGDAPDRRDCPESQNWNGNGRTPNTPSGDGSDEDEDDDDEEDDDEVDEGDGEVEGLVGVDDGNKKNNNNNSSGSVHSSADKIGNGKPKHHSSFVGSNREMMMKDGNIVQSVNNTRASPGENHQQGRVGHYPNAVTIAEPDGEMYYSQFIHASEGSGPGQKDIVVENGCGISGRKDVYSSESGEPLRAILSDPLTGALMDDAMILPCGHSFGSVGIQHVIKMKACYTCSHSISEDSVAPNLSLRAAVQAFRREEELHFYRASKRRRERFEEKGNYGDSTLMDPPRGRGVQFPFSVTDRVIIKGNKRTPQRFVGREAVVTTQCLNGWYVVKTLDNAESVKLQYRSLAKVSDNPSSKPMSSKMTPNWL</sequence>
<dbReference type="PANTHER" id="PTHR33644:SF5">
    <property type="entry name" value="U-BOX DOMAIN-CONTAINING PROTEIN 62"/>
    <property type="match status" value="1"/>
</dbReference>
<keyword evidence="2" id="KW-0808">Transferase</keyword>
<feature type="compositionally biased region" description="Low complexity" evidence="3">
    <location>
        <begin position="133"/>
        <end position="154"/>
    </location>
</feature>
<dbReference type="InterPro" id="IPR057649">
    <property type="entry name" value="PUB62-63_C"/>
</dbReference>
<dbReference type="Pfam" id="PF23112">
    <property type="entry name" value="PUB62-63_C"/>
    <property type="match status" value="1"/>
</dbReference>
<accession>A0AAP0RWA5</accession>
<evidence type="ECO:0000313" key="6">
    <source>
        <dbReference type="Proteomes" id="UP001415857"/>
    </source>
</evidence>